<sequence length="326" mass="36045">MSRSDPVLVTGAAGFIGHATAHRLLRRGERVIGIDNLNDYYDPALKEARLKTFDGLDGFTFHRLDIADAQGVARLIRENGVVRVVHLAAQAGVRYSIENPFAYERSNLAGHLALLEASRHAPGFEHIVYASSSSVYGDKPMGGEGFTEEEPAISPVSLYAATKRACELMSEAYAKLYRFPQTGLRFFTVYGPWGRPDMAYFGFTQKMLAGEPIEVFGEGRMARDFTYIDDIVDGVVGALDHPPAAGDHRVLNIGDSRPVGLMAMIEALEDALGRKAEKIMKPMQPGDVTATYADVTKLRELTGYHPQVMLEDGLKRFADWYRDFYG</sequence>
<dbReference type="Pfam" id="PF01370">
    <property type="entry name" value="Epimerase"/>
    <property type="match status" value="1"/>
</dbReference>
<dbReference type="InterPro" id="IPR001509">
    <property type="entry name" value="Epimerase_deHydtase"/>
</dbReference>
<dbReference type="PRINTS" id="PR01713">
    <property type="entry name" value="NUCEPIMERASE"/>
</dbReference>
<dbReference type="SUPFAM" id="SSF51735">
    <property type="entry name" value="NAD(P)-binding Rossmann-fold domains"/>
    <property type="match status" value="1"/>
</dbReference>
<feature type="domain" description="NAD-dependent epimerase/dehydratase" evidence="2">
    <location>
        <begin position="7"/>
        <end position="254"/>
    </location>
</feature>
<dbReference type="PANTHER" id="PTHR43574">
    <property type="entry name" value="EPIMERASE-RELATED"/>
    <property type="match status" value="1"/>
</dbReference>
<keyword evidence="4" id="KW-1185">Reference proteome</keyword>
<dbReference type="EMBL" id="VNIM01000045">
    <property type="protein sequence ID" value="TVV73595.1"/>
    <property type="molecule type" value="Genomic_DNA"/>
</dbReference>
<reference evidence="3 4" key="1">
    <citation type="submission" date="2019-07" db="EMBL/GenBank/DDBJ databases">
        <title>Sphingomonas solaris sp. nov., isolated from a solar panel from Boston, Massachusetts.</title>
        <authorList>
            <person name="Tanner K."/>
            <person name="Pascual J."/>
            <person name="Mancuso C."/>
            <person name="Pereto J."/>
            <person name="Khalil A."/>
            <person name="Vilanova C."/>
        </authorList>
    </citation>
    <scope>NUCLEOTIDE SEQUENCE [LARGE SCALE GENOMIC DNA]</scope>
    <source>
        <strain evidence="3 4">R4DWN</strain>
    </source>
</reference>
<evidence type="ECO:0000259" key="2">
    <source>
        <dbReference type="Pfam" id="PF01370"/>
    </source>
</evidence>
<proteinExistence type="predicted"/>
<dbReference type="InterPro" id="IPR036291">
    <property type="entry name" value="NAD(P)-bd_dom_sf"/>
</dbReference>
<gene>
    <name evidence="3" type="ORF">FOY91_11935</name>
</gene>
<dbReference type="OrthoDB" id="9801785at2"/>
<keyword evidence="1" id="KW-0520">NAD</keyword>
<dbReference type="Proteomes" id="UP000318681">
    <property type="component" value="Unassembled WGS sequence"/>
</dbReference>
<dbReference type="AlphaFoldDB" id="A0A558R2I6"/>
<organism evidence="3 4">
    <name type="scientific">Alterirhizorhabdus solaris</name>
    <dbReference type="NCBI Taxonomy" id="2529389"/>
    <lineage>
        <taxon>Bacteria</taxon>
        <taxon>Pseudomonadati</taxon>
        <taxon>Pseudomonadota</taxon>
        <taxon>Alphaproteobacteria</taxon>
        <taxon>Sphingomonadales</taxon>
        <taxon>Rhizorhabdaceae</taxon>
        <taxon>Alterirhizorhabdus</taxon>
    </lineage>
</organism>
<evidence type="ECO:0000313" key="3">
    <source>
        <dbReference type="EMBL" id="TVV73595.1"/>
    </source>
</evidence>
<dbReference type="Gene3D" id="3.40.50.720">
    <property type="entry name" value="NAD(P)-binding Rossmann-like Domain"/>
    <property type="match status" value="1"/>
</dbReference>
<accession>A0A558R2I6</accession>
<comment type="caution">
    <text evidence="3">The sequence shown here is derived from an EMBL/GenBank/DDBJ whole genome shotgun (WGS) entry which is preliminary data.</text>
</comment>
<protein>
    <submittedName>
        <fullName evidence="3">NAD-dependent epimerase/dehydratase family protein</fullName>
    </submittedName>
</protein>
<evidence type="ECO:0000313" key="4">
    <source>
        <dbReference type="Proteomes" id="UP000318681"/>
    </source>
</evidence>
<dbReference type="RefSeq" id="WP_145151977.1">
    <property type="nucleotide sequence ID" value="NZ_VNIM01000045.1"/>
</dbReference>
<name>A0A558R2I6_9SPHN</name>
<evidence type="ECO:0000256" key="1">
    <source>
        <dbReference type="ARBA" id="ARBA00023027"/>
    </source>
</evidence>